<evidence type="ECO:0008006" key="3">
    <source>
        <dbReference type="Google" id="ProtNLM"/>
    </source>
</evidence>
<dbReference type="RefSeq" id="WP_350397140.1">
    <property type="nucleotide sequence ID" value="NZ_JBELQE010000124.1"/>
</dbReference>
<evidence type="ECO:0000313" key="1">
    <source>
        <dbReference type="EMBL" id="MER2252924.1"/>
    </source>
</evidence>
<evidence type="ECO:0000313" key="2">
    <source>
        <dbReference type="Proteomes" id="UP001480955"/>
    </source>
</evidence>
<dbReference type="EMBL" id="JBELQE010000124">
    <property type="protein sequence ID" value="MER2252924.1"/>
    <property type="molecule type" value="Genomic_DNA"/>
</dbReference>
<proteinExistence type="predicted"/>
<name>A0ABV1QU89_9HYPH</name>
<protein>
    <recommendedName>
        <fullName evidence="3">Transposase</fullName>
    </recommendedName>
</protein>
<keyword evidence="2" id="KW-1185">Reference proteome</keyword>
<dbReference type="Proteomes" id="UP001480955">
    <property type="component" value="Unassembled WGS sequence"/>
</dbReference>
<organism evidence="1 2">
    <name type="scientific">Methylorubrum podarium</name>
    <dbReference type="NCBI Taxonomy" id="200476"/>
    <lineage>
        <taxon>Bacteria</taxon>
        <taxon>Pseudomonadati</taxon>
        <taxon>Pseudomonadota</taxon>
        <taxon>Alphaproteobacteria</taxon>
        <taxon>Hyphomicrobiales</taxon>
        <taxon>Methylobacteriaceae</taxon>
        <taxon>Methylorubrum</taxon>
    </lineage>
</organism>
<accession>A0ABV1QU89</accession>
<gene>
    <name evidence="1" type="ORF">ABS772_23690</name>
</gene>
<sequence length="83" mass="9480">MNWTLTIKGKRTGTYAETLDLADRHGVLGRYILNEFENRRWFVFVPGQCWHPDGTELSWALARDCALHPVNAASEQSKHRPAA</sequence>
<reference evidence="1 2" key="1">
    <citation type="submission" date="2024-06" db="EMBL/GenBank/DDBJ databases">
        <authorList>
            <person name="Campbell A.G."/>
        </authorList>
    </citation>
    <scope>NUCLEOTIDE SEQUENCE [LARGE SCALE GENOMIC DNA]</scope>
    <source>
        <strain evidence="1 2">EM12</strain>
    </source>
</reference>
<comment type="caution">
    <text evidence="1">The sequence shown here is derived from an EMBL/GenBank/DDBJ whole genome shotgun (WGS) entry which is preliminary data.</text>
</comment>